<reference evidence="3" key="1">
    <citation type="journal article" name="DNA Res.">
        <title>The physiological potential of anammox bacteria as revealed by their core genome structure.</title>
        <authorList>
            <person name="Okubo T."/>
            <person name="Toyoda A."/>
            <person name="Fukuhara K."/>
            <person name="Uchiyama I."/>
            <person name="Harigaya Y."/>
            <person name="Kuroiwa M."/>
            <person name="Suzuki T."/>
            <person name="Murakami Y."/>
            <person name="Suwa Y."/>
            <person name="Takami H."/>
        </authorList>
    </citation>
    <scope>NUCLEOTIDE SEQUENCE</scope>
    <source>
        <strain evidence="3">317325-2</strain>
    </source>
</reference>
<dbReference type="EMBL" id="AP021858">
    <property type="protein sequence ID" value="BBO24753.1"/>
    <property type="molecule type" value="Genomic_DNA"/>
</dbReference>
<keyword evidence="1" id="KW-0802">TPR repeat</keyword>
<accession>A0A809RB22</accession>
<dbReference type="AlphaFoldDB" id="A0A809RB22"/>
<feature type="region of interest" description="Disordered" evidence="2">
    <location>
        <begin position="168"/>
        <end position="194"/>
    </location>
</feature>
<proteinExistence type="predicted"/>
<dbReference type="SUPFAM" id="SSF48452">
    <property type="entry name" value="TPR-like"/>
    <property type="match status" value="1"/>
</dbReference>
<sequence>MTWRLSSVFLLLFSFAAFSLAVPTLFVVQLVSPESAEAPVDVPAASALAAHIDDDGRVFPIIWSLTDPIFRAAVDNGTLKNLPERPDRDSALRAAQTLKAQYTLIFTARTREGHVEFEAWLFEGRRQVWTDKRELVSSGTGNDLSNALDTVGRTYAMLLGAGPFKNLPQQRKIATPDPGSGQRPNVSLDPGSLEDDAGKELVAEAAKQIKAGKFALGINLLRDCVDLAPFDITRRKALCVALLGAQLNLEAAREARLASEMFPQDIELRVISARGWLGASNQTEALTDLNEAIARKPESPETRLLLGEVQLLRGRPDFALEHYDAALAAQPTAEGYFQRAIAHLLLRDSESAEKDLSRRAELEPVAEPDVQSARYLFVIRLAEPGASNLGERMRSLIQAARLDPGSQAVLAELRALAELSGRWNLLIDHASPPAQHLRSHELRRLALKLLAKALSEIQLHLNAPSGDALVEATIDLGECLSSFEEARAAFARENAS</sequence>
<dbReference type="KEGG" id="npy:NPRO_23480"/>
<protein>
    <submittedName>
        <fullName evidence="3">Cytochrome c biogenesis factor</fullName>
    </submittedName>
</protein>
<dbReference type="InterPro" id="IPR019734">
    <property type="entry name" value="TPR_rpt"/>
</dbReference>
<evidence type="ECO:0000256" key="2">
    <source>
        <dbReference type="SAM" id="MobiDB-lite"/>
    </source>
</evidence>
<evidence type="ECO:0000256" key="1">
    <source>
        <dbReference type="PROSITE-ProRule" id="PRU00339"/>
    </source>
</evidence>
<name>A0A809RB22_9BACT</name>
<organism evidence="3 4">
    <name type="scientific">Candidatus Nitrosymbiomonas proteolyticus</name>
    <dbReference type="NCBI Taxonomy" id="2608984"/>
    <lineage>
        <taxon>Bacteria</taxon>
        <taxon>Bacillati</taxon>
        <taxon>Armatimonadota</taxon>
        <taxon>Armatimonadota incertae sedis</taxon>
        <taxon>Candidatus Nitrosymbiomonas</taxon>
    </lineage>
</organism>
<dbReference type="InterPro" id="IPR011990">
    <property type="entry name" value="TPR-like_helical_dom_sf"/>
</dbReference>
<dbReference type="PROSITE" id="PS50005">
    <property type="entry name" value="TPR"/>
    <property type="match status" value="1"/>
</dbReference>
<evidence type="ECO:0000313" key="3">
    <source>
        <dbReference type="EMBL" id="BBO24753.1"/>
    </source>
</evidence>
<dbReference type="Gene3D" id="1.25.40.10">
    <property type="entry name" value="Tetratricopeptide repeat domain"/>
    <property type="match status" value="1"/>
</dbReference>
<feature type="repeat" description="TPR" evidence="1">
    <location>
        <begin position="300"/>
        <end position="333"/>
    </location>
</feature>
<evidence type="ECO:0000313" key="4">
    <source>
        <dbReference type="Proteomes" id="UP000662873"/>
    </source>
</evidence>
<gene>
    <name evidence="3" type="ORF">NPRO_23480</name>
</gene>
<dbReference type="Proteomes" id="UP000662873">
    <property type="component" value="Chromosome"/>
</dbReference>